<comment type="caution">
    <text evidence="1">The sequence shown here is derived from an EMBL/GenBank/DDBJ whole genome shotgun (WGS) entry which is preliminary data.</text>
</comment>
<sequence>MPCAPAMYTSLRFNREKMRITGQNARREKMCPSAIISLSCLLATKKKKSCLYNYKRMPDDRQLLWVSINNCSQFMQPVKVNKKQRVRWKWCDARFRNMENRRFIPAGATETVMRQAA</sequence>
<gene>
    <name evidence="1" type="ORF">BZK42_22145</name>
</gene>
<dbReference type="AlphaFoldDB" id="A0A1V8NU51"/>
<organism evidence="1 2">
    <name type="scientific">Citrobacter braakii</name>
    <dbReference type="NCBI Taxonomy" id="57706"/>
    <lineage>
        <taxon>Bacteria</taxon>
        <taxon>Pseudomonadati</taxon>
        <taxon>Pseudomonadota</taxon>
        <taxon>Gammaproteobacteria</taxon>
        <taxon>Enterobacterales</taxon>
        <taxon>Enterobacteriaceae</taxon>
        <taxon>Citrobacter</taxon>
        <taxon>Citrobacter freundii complex</taxon>
    </lineage>
</organism>
<protein>
    <submittedName>
        <fullName evidence="1">Uncharacterized protein</fullName>
    </submittedName>
</protein>
<accession>A0A1V8NU51</accession>
<dbReference type="EMBL" id="NAEW01000015">
    <property type="protein sequence ID" value="OQM39955.1"/>
    <property type="molecule type" value="Genomic_DNA"/>
</dbReference>
<dbReference type="Proteomes" id="UP000192573">
    <property type="component" value="Unassembled WGS sequence"/>
</dbReference>
<name>A0A1V8NU51_CITBR</name>
<evidence type="ECO:0000313" key="1">
    <source>
        <dbReference type="EMBL" id="OQM39955.1"/>
    </source>
</evidence>
<proteinExistence type="predicted"/>
<evidence type="ECO:0000313" key="2">
    <source>
        <dbReference type="Proteomes" id="UP000192573"/>
    </source>
</evidence>
<reference evidence="1 2" key="1">
    <citation type="submission" date="2017-03" db="EMBL/GenBank/DDBJ databases">
        <authorList>
            <person name="Afonso C.L."/>
            <person name="Miller P.J."/>
            <person name="Scott M.A."/>
            <person name="Spackman E."/>
            <person name="Goraichik I."/>
            <person name="Dimitrov K.M."/>
            <person name="Suarez D.L."/>
            <person name="Swayne D.E."/>
        </authorList>
    </citation>
    <scope>NUCLEOTIDE SEQUENCE [LARGE SCALE GENOMIC DNA]</scope>
    <source>
        <strain evidence="1 2">ATCC 51113</strain>
    </source>
</reference>